<proteinExistence type="predicted"/>
<name>A0A0A2M842_9FLAO</name>
<keyword evidence="1" id="KW-0812">Transmembrane</keyword>
<dbReference type="EMBL" id="JRLV01000001">
    <property type="protein sequence ID" value="KGO84460.1"/>
    <property type="molecule type" value="Genomic_DNA"/>
</dbReference>
<evidence type="ECO:0000256" key="1">
    <source>
        <dbReference type="SAM" id="Phobius"/>
    </source>
</evidence>
<feature type="transmembrane region" description="Helical" evidence="1">
    <location>
        <begin position="48"/>
        <end position="66"/>
    </location>
</feature>
<sequence>MRKLDVKHTAYHVLVAVYFLWVIVIGILVAMAMYNYINTLDAGLNQVFFKWIIYNFLTGTMLFVVIRMFKQNKKLNRVVLYSYTFMLGVSVTTLLMIRG</sequence>
<dbReference type="eggNOG" id="ENOG502ZYAJ">
    <property type="taxonomic scope" value="Bacteria"/>
</dbReference>
<protein>
    <submittedName>
        <fullName evidence="2">Uncharacterized protein</fullName>
    </submittedName>
</protein>
<keyword evidence="1" id="KW-1133">Transmembrane helix</keyword>
<dbReference type="RefSeq" id="WP_035130371.1">
    <property type="nucleotide sequence ID" value="NZ_JRLV01000001.1"/>
</dbReference>
<dbReference type="AlphaFoldDB" id="A0A0A2M842"/>
<reference evidence="2 3" key="1">
    <citation type="submission" date="2013-09" db="EMBL/GenBank/DDBJ databases">
        <authorList>
            <person name="Zeng Z."/>
            <person name="Chen C."/>
        </authorList>
    </citation>
    <scope>NUCLEOTIDE SEQUENCE [LARGE SCALE GENOMIC DNA]</scope>
    <source>
        <strain evidence="2 3">F44-8</strain>
    </source>
</reference>
<gene>
    <name evidence="2" type="ORF">Q763_01585</name>
</gene>
<evidence type="ECO:0000313" key="3">
    <source>
        <dbReference type="Proteomes" id="UP000030129"/>
    </source>
</evidence>
<dbReference type="STRING" id="1406840.Q763_01585"/>
<evidence type="ECO:0000313" key="2">
    <source>
        <dbReference type="EMBL" id="KGO84460.1"/>
    </source>
</evidence>
<keyword evidence="3" id="KW-1185">Reference proteome</keyword>
<feature type="transmembrane region" description="Helical" evidence="1">
    <location>
        <begin position="12"/>
        <end position="36"/>
    </location>
</feature>
<feature type="transmembrane region" description="Helical" evidence="1">
    <location>
        <begin position="78"/>
        <end position="97"/>
    </location>
</feature>
<accession>A0A0A2M842</accession>
<organism evidence="2 3">
    <name type="scientific">Flavobacterium beibuense F44-8</name>
    <dbReference type="NCBI Taxonomy" id="1406840"/>
    <lineage>
        <taxon>Bacteria</taxon>
        <taxon>Pseudomonadati</taxon>
        <taxon>Bacteroidota</taxon>
        <taxon>Flavobacteriia</taxon>
        <taxon>Flavobacteriales</taxon>
        <taxon>Flavobacteriaceae</taxon>
        <taxon>Flavobacterium</taxon>
    </lineage>
</organism>
<comment type="caution">
    <text evidence="2">The sequence shown here is derived from an EMBL/GenBank/DDBJ whole genome shotgun (WGS) entry which is preliminary data.</text>
</comment>
<keyword evidence="1" id="KW-0472">Membrane</keyword>
<dbReference type="Proteomes" id="UP000030129">
    <property type="component" value="Unassembled WGS sequence"/>
</dbReference>